<dbReference type="EMBL" id="CCRF01000047">
    <property type="protein sequence ID" value="CEE01466.1"/>
    <property type="molecule type" value="Genomic_DNA"/>
</dbReference>
<sequence length="116" mass="14333">MEQWLNDTFPVAVWEKKFFEIKKMQLKREEERKLEAMREEQERILEELAEQWLSNNAKKLYIYIRYKIALEVKKDMEERPKYAGKSFPFITNMRYATVVMRDDFFIFNKASENQFE</sequence>
<dbReference type="PATRIC" id="fig|35841.6.peg.1884"/>
<evidence type="ECO:0000313" key="3">
    <source>
        <dbReference type="Proteomes" id="UP000040576"/>
    </source>
</evidence>
<protein>
    <submittedName>
        <fullName evidence="2">Uncharacterized protein</fullName>
    </submittedName>
</protein>
<evidence type="ECO:0000313" key="2">
    <source>
        <dbReference type="EMBL" id="CEE01466.1"/>
    </source>
</evidence>
<proteinExistence type="predicted"/>
<dbReference type="AlphaFoldDB" id="A0A090ITT4"/>
<gene>
    <name evidence="2" type="ORF">BT1A1_1638</name>
</gene>
<dbReference type="RefSeq" id="WP_034769902.1">
    <property type="nucleotide sequence ID" value="NZ_CCRF01000047.1"/>
</dbReference>
<feature type="coiled-coil region" evidence="1">
    <location>
        <begin position="23"/>
        <end position="51"/>
    </location>
</feature>
<reference evidence="2 3" key="1">
    <citation type="submission" date="2014-07" db="EMBL/GenBank/DDBJ databases">
        <authorList>
            <person name="Wibberg Daniel"/>
        </authorList>
    </citation>
    <scope>NUCLEOTIDE SEQUENCE [LARGE SCALE GENOMIC DNA]</scope>
</reference>
<keyword evidence="1" id="KW-0175">Coiled coil</keyword>
<keyword evidence="3" id="KW-1185">Reference proteome</keyword>
<evidence type="ECO:0000256" key="1">
    <source>
        <dbReference type="SAM" id="Coils"/>
    </source>
</evidence>
<organism evidence="2 3">
    <name type="scientific">Caldibacillus thermoamylovorans</name>
    <dbReference type="NCBI Taxonomy" id="35841"/>
    <lineage>
        <taxon>Bacteria</taxon>
        <taxon>Bacillati</taxon>
        <taxon>Bacillota</taxon>
        <taxon>Bacilli</taxon>
        <taxon>Bacillales</taxon>
        <taxon>Bacillaceae</taxon>
        <taxon>Caldibacillus</taxon>
    </lineage>
</organism>
<dbReference type="GeneID" id="92960804"/>
<dbReference type="Proteomes" id="UP000040576">
    <property type="component" value="Unassembled WGS sequence"/>
</dbReference>
<accession>A0A090ITT4</accession>
<name>A0A090ITT4_9BACI</name>